<dbReference type="RefSeq" id="WP_233589515.1">
    <property type="nucleotide sequence ID" value="NZ_RYDJ01000277.1"/>
</dbReference>
<evidence type="ECO:0000259" key="8">
    <source>
        <dbReference type="PROSITE" id="PS50109"/>
    </source>
</evidence>
<gene>
    <name evidence="9" type="ORF">EKL98_17270</name>
</gene>
<dbReference type="PRINTS" id="PR00344">
    <property type="entry name" value="BCTRLSENSOR"/>
</dbReference>
<protein>
    <recommendedName>
        <fullName evidence="2">histidine kinase</fullName>
        <ecNumber evidence="2">2.7.13.3</ecNumber>
    </recommendedName>
</protein>
<dbReference type="SUPFAM" id="SSF55874">
    <property type="entry name" value="ATPase domain of HSP90 chaperone/DNA topoisomerase II/histidine kinase"/>
    <property type="match status" value="1"/>
</dbReference>
<name>A0A432C3K5_9FLAO</name>
<comment type="caution">
    <text evidence="9">The sequence shown here is derived from an EMBL/GenBank/DDBJ whole genome shotgun (WGS) entry which is preliminary data.</text>
</comment>
<evidence type="ECO:0000256" key="6">
    <source>
        <dbReference type="ARBA" id="ARBA00022840"/>
    </source>
</evidence>
<feature type="domain" description="Histidine kinase" evidence="8">
    <location>
        <begin position="1"/>
        <end position="89"/>
    </location>
</feature>
<dbReference type="Gene3D" id="3.30.565.10">
    <property type="entry name" value="Histidine kinase-like ATPase, C-terminal domain"/>
    <property type="match status" value="1"/>
</dbReference>
<dbReference type="InterPro" id="IPR004358">
    <property type="entry name" value="Sig_transdc_His_kin-like_C"/>
</dbReference>
<dbReference type="InterPro" id="IPR003594">
    <property type="entry name" value="HATPase_dom"/>
</dbReference>
<feature type="non-terminal residue" evidence="9">
    <location>
        <position position="1"/>
    </location>
</feature>
<accession>A0A432C3K5</accession>
<evidence type="ECO:0000256" key="7">
    <source>
        <dbReference type="ARBA" id="ARBA00023012"/>
    </source>
</evidence>
<dbReference type="AlphaFoldDB" id="A0A432C3K5"/>
<dbReference type="GO" id="GO:0000160">
    <property type="term" value="P:phosphorelay signal transduction system"/>
    <property type="evidence" value="ECO:0007669"/>
    <property type="project" value="UniProtKB-KW"/>
</dbReference>
<evidence type="ECO:0000256" key="1">
    <source>
        <dbReference type="ARBA" id="ARBA00000085"/>
    </source>
</evidence>
<dbReference type="PROSITE" id="PS50109">
    <property type="entry name" value="HIS_KIN"/>
    <property type="match status" value="1"/>
</dbReference>
<evidence type="ECO:0000256" key="5">
    <source>
        <dbReference type="ARBA" id="ARBA00022777"/>
    </source>
</evidence>
<comment type="catalytic activity">
    <reaction evidence="1">
        <text>ATP + protein L-histidine = ADP + protein N-phospho-L-histidine.</text>
        <dbReference type="EC" id="2.7.13.3"/>
    </reaction>
</comment>
<dbReference type="EC" id="2.7.13.3" evidence="2"/>
<keyword evidence="7" id="KW-0902">Two-component regulatory system</keyword>
<keyword evidence="3" id="KW-0808">Transferase</keyword>
<keyword evidence="6 9" id="KW-0067">ATP-binding</keyword>
<keyword evidence="4" id="KW-0547">Nucleotide-binding</keyword>
<evidence type="ECO:0000313" key="9">
    <source>
        <dbReference type="EMBL" id="RTY94309.1"/>
    </source>
</evidence>
<dbReference type="InterPro" id="IPR036890">
    <property type="entry name" value="HATPase_C_sf"/>
</dbReference>
<evidence type="ECO:0000256" key="3">
    <source>
        <dbReference type="ARBA" id="ARBA00022679"/>
    </source>
</evidence>
<dbReference type="Pfam" id="PF02518">
    <property type="entry name" value="HATPase_c"/>
    <property type="match status" value="1"/>
</dbReference>
<keyword evidence="5" id="KW-0418">Kinase</keyword>
<dbReference type="GO" id="GO:0004673">
    <property type="term" value="F:protein histidine kinase activity"/>
    <property type="evidence" value="ECO:0007669"/>
    <property type="project" value="UniProtKB-EC"/>
</dbReference>
<organism evidence="9 10">
    <name type="scientific">Flavobacterium bomense</name>
    <dbReference type="NCBI Taxonomy" id="2497483"/>
    <lineage>
        <taxon>Bacteria</taxon>
        <taxon>Pseudomonadati</taxon>
        <taxon>Bacteroidota</taxon>
        <taxon>Flavobacteriia</taxon>
        <taxon>Flavobacteriales</taxon>
        <taxon>Flavobacteriaceae</taxon>
        <taxon>Flavobacterium</taxon>
    </lineage>
</organism>
<reference evidence="9 10" key="1">
    <citation type="submission" date="2018-12" db="EMBL/GenBank/DDBJ databases">
        <title>Flavobacterium sp. nov., isolated from glacier ice.</title>
        <authorList>
            <person name="Liu Q."/>
            <person name="Xin Y.-H."/>
        </authorList>
    </citation>
    <scope>NUCLEOTIDE SEQUENCE [LARGE SCALE GENOMIC DNA]</scope>
    <source>
        <strain evidence="9 10">RB1N8</strain>
    </source>
</reference>
<dbReference type="Proteomes" id="UP000280825">
    <property type="component" value="Unassembled WGS sequence"/>
</dbReference>
<sequence>IYALADKKGKQIIISAEVKEKRVFITVSDNGYGIETEIADKIFLPFFTTRKEGAGIGLTLSKNIIESHGGYLAFKNEAGKTSFVICLIA</sequence>
<dbReference type="SMART" id="SM00387">
    <property type="entry name" value="HATPase_c"/>
    <property type="match status" value="1"/>
</dbReference>
<dbReference type="EMBL" id="RYDJ01000277">
    <property type="protein sequence ID" value="RTY94309.1"/>
    <property type="molecule type" value="Genomic_DNA"/>
</dbReference>
<evidence type="ECO:0000256" key="2">
    <source>
        <dbReference type="ARBA" id="ARBA00012438"/>
    </source>
</evidence>
<evidence type="ECO:0000313" key="10">
    <source>
        <dbReference type="Proteomes" id="UP000280825"/>
    </source>
</evidence>
<dbReference type="PANTHER" id="PTHR43065:SF46">
    <property type="entry name" value="C4-DICARBOXYLATE TRANSPORT SENSOR PROTEIN DCTB"/>
    <property type="match status" value="1"/>
</dbReference>
<evidence type="ECO:0000256" key="4">
    <source>
        <dbReference type="ARBA" id="ARBA00022741"/>
    </source>
</evidence>
<proteinExistence type="predicted"/>
<dbReference type="GO" id="GO:0005524">
    <property type="term" value="F:ATP binding"/>
    <property type="evidence" value="ECO:0007669"/>
    <property type="project" value="UniProtKB-KW"/>
</dbReference>
<keyword evidence="10" id="KW-1185">Reference proteome</keyword>
<dbReference type="InterPro" id="IPR005467">
    <property type="entry name" value="His_kinase_dom"/>
</dbReference>
<dbReference type="PANTHER" id="PTHR43065">
    <property type="entry name" value="SENSOR HISTIDINE KINASE"/>
    <property type="match status" value="1"/>
</dbReference>